<keyword evidence="10 12" id="KW-0143">Chaperone</keyword>
<dbReference type="CDD" id="cd20070">
    <property type="entry name" value="5TM_YidC_Alb3"/>
    <property type="match status" value="1"/>
</dbReference>
<evidence type="ECO:0000256" key="4">
    <source>
        <dbReference type="ARBA" id="ARBA00022692"/>
    </source>
</evidence>
<comment type="similarity">
    <text evidence="12">Belongs to the OXA1/ALB3/YidC family. Type 2 subfamily.</text>
</comment>
<evidence type="ECO:0000256" key="11">
    <source>
        <dbReference type="ARBA" id="ARBA00023288"/>
    </source>
</evidence>
<dbReference type="Pfam" id="PF02096">
    <property type="entry name" value="60KD_IMP"/>
    <property type="match status" value="1"/>
</dbReference>
<dbReference type="InterPro" id="IPR047196">
    <property type="entry name" value="YidC_ALB_C"/>
</dbReference>
<comment type="subcellular location">
    <subcellularLocation>
        <location evidence="1 12">Cell membrane</location>
        <topology evidence="1 12">Multi-pass membrane protein</topology>
    </subcellularLocation>
</comment>
<accession>A0ABU8FVN6</accession>
<feature type="transmembrane region" description="Helical" evidence="12">
    <location>
        <begin position="218"/>
        <end position="238"/>
    </location>
</feature>
<evidence type="ECO:0000256" key="12">
    <source>
        <dbReference type="HAMAP-Rule" id="MF_01811"/>
    </source>
</evidence>
<sequence>MFKSYRARLVSLSLLLVVVLSGCSNASANAGPIDANSPGFWNHYIVYPISVMLQFVAHHLPNHSFGIAIIIITIIVRSILLPLTITQYRSQLKTKKMQPELQKLKAKYGDMTNNPEKQKQYQKEMMILMKTSGVNPLMGCLPLLLQMPVFSALYYAISHTEEIRTASFLWVNLGHPDPYHILPVLAAMTTFLQMKVFQSNMTGEQTQNQVLKVQQFMMPAMILFMGSAAPSGLVLYWITSNLFTVIQTIILKKVMDREDVQVQGQGA</sequence>
<evidence type="ECO:0000256" key="2">
    <source>
        <dbReference type="ARBA" id="ARBA00022448"/>
    </source>
</evidence>
<keyword evidence="5 12" id="KW-0732">Signal</keyword>
<keyword evidence="11 12" id="KW-0449">Lipoprotein</keyword>
<protein>
    <recommendedName>
        <fullName evidence="12">Membrane protein insertase YidC</fullName>
    </recommendedName>
    <alternativeName>
        <fullName evidence="12">Foldase YidC</fullName>
    </alternativeName>
    <alternativeName>
        <fullName evidence="12">Membrane integrase YidC</fullName>
    </alternativeName>
    <alternativeName>
        <fullName evidence="12">Membrane protein YidC</fullName>
    </alternativeName>
</protein>
<dbReference type="NCBIfam" id="TIGR03592">
    <property type="entry name" value="yidC_oxa1_cterm"/>
    <property type="match status" value="1"/>
</dbReference>
<keyword evidence="3 12" id="KW-1003">Cell membrane</keyword>
<evidence type="ECO:0000256" key="8">
    <source>
        <dbReference type="ARBA" id="ARBA00023136"/>
    </source>
</evidence>
<keyword evidence="9" id="KW-0564">Palmitate</keyword>
<evidence type="ECO:0000259" key="14">
    <source>
        <dbReference type="Pfam" id="PF02096"/>
    </source>
</evidence>
<comment type="caution">
    <text evidence="15">The sequence shown here is derived from an EMBL/GenBank/DDBJ whole genome shotgun (WGS) entry which is preliminary data.</text>
</comment>
<dbReference type="RefSeq" id="WP_336482401.1">
    <property type="nucleotide sequence ID" value="NZ_JBAWSV010000003.1"/>
</dbReference>
<dbReference type="InterPro" id="IPR001708">
    <property type="entry name" value="YidC/ALB3/OXA1/COX18"/>
</dbReference>
<keyword evidence="2 12" id="KW-0813">Transport</keyword>
<evidence type="ECO:0000313" key="16">
    <source>
        <dbReference type="Proteomes" id="UP001367922"/>
    </source>
</evidence>
<gene>
    <name evidence="12 15" type="primary">yidC</name>
    <name evidence="15" type="ORF">WAX78_11470</name>
</gene>
<dbReference type="InterPro" id="IPR023060">
    <property type="entry name" value="YidC/YidC1/YidC2_Firmicutes"/>
</dbReference>
<evidence type="ECO:0000256" key="13">
    <source>
        <dbReference type="SAM" id="SignalP"/>
    </source>
</evidence>
<evidence type="ECO:0000256" key="10">
    <source>
        <dbReference type="ARBA" id="ARBA00023186"/>
    </source>
</evidence>
<name>A0ABU8FVN6_9BACI</name>
<dbReference type="PANTHER" id="PTHR12428">
    <property type="entry name" value="OXA1"/>
    <property type="match status" value="1"/>
</dbReference>
<evidence type="ECO:0000256" key="9">
    <source>
        <dbReference type="ARBA" id="ARBA00023139"/>
    </source>
</evidence>
<feature type="transmembrane region" description="Helical" evidence="12">
    <location>
        <begin position="65"/>
        <end position="88"/>
    </location>
</feature>
<dbReference type="EMBL" id="JBAWSV010000003">
    <property type="protein sequence ID" value="MEI4830073.1"/>
    <property type="molecule type" value="Genomic_DNA"/>
</dbReference>
<comment type="caution">
    <text evidence="12">Lacks conserved residue(s) required for the propagation of feature annotation.</text>
</comment>
<keyword evidence="16" id="KW-1185">Reference proteome</keyword>
<dbReference type="HAMAP" id="MF_01811">
    <property type="entry name" value="YidC_type2"/>
    <property type="match status" value="1"/>
</dbReference>
<keyword evidence="6 12" id="KW-0653">Protein transport</keyword>
<comment type="function">
    <text evidence="12">Required for the insertion and/or proper folding and/or complex formation of integral membrane proteins into the membrane. Involved in integration of membrane proteins that insert both dependently and independently of the Sec translocase complex, as well as at least some lipoproteins.</text>
</comment>
<evidence type="ECO:0000256" key="1">
    <source>
        <dbReference type="ARBA" id="ARBA00004651"/>
    </source>
</evidence>
<dbReference type="PROSITE" id="PS51257">
    <property type="entry name" value="PROKAR_LIPOPROTEIN"/>
    <property type="match status" value="1"/>
</dbReference>
<dbReference type="InterPro" id="IPR028055">
    <property type="entry name" value="YidC/Oxa/ALB_C"/>
</dbReference>
<dbReference type="PRINTS" id="PR00701">
    <property type="entry name" value="60KDINNERMP"/>
</dbReference>
<feature type="transmembrane region" description="Helical" evidence="12">
    <location>
        <begin position="133"/>
        <end position="157"/>
    </location>
</feature>
<evidence type="ECO:0000313" key="15">
    <source>
        <dbReference type="EMBL" id="MEI4830073.1"/>
    </source>
</evidence>
<organism evidence="15 16">
    <name type="scientific">Bacillus yunxiaonensis</name>
    <dbReference type="NCBI Taxonomy" id="3127665"/>
    <lineage>
        <taxon>Bacteria</taxon>
        <taxon>Bacillati</taxon>
        <taxon>Bacillota</taxon>
        <taxon>Bacilli</taxon>
        <taxon>Bacillales</taxon>
        <taxon>Bacillaceae</taxon>
        <taxon>Bacillus</taxon>
    </lineage>
</organism>
<keyword evidence="7 12" id="KW-1133">Transmembrane helix</keyword>
<keyword evidence="4 12" id="KW-0812">Transmembrane</keyword>
<evidence type="ECO:0000256" key="3">
    <source>
        <dbReference type="ARBA" id="ARBA00022475"/>
    </source>
</evidence>
<keyword evidence="8 12" id="KW-0472">Membrane</keyword>
<dbReference type="PANTHER" id="PTHR12428:SF65">
    <property type="entry name" value="CYTOCHROME C OXIDASE ASSEMBLY PROTEIN COX18, MITOCHONDRIAL"/>
    <property type="match status" value="1"/>
</dbReference>
<reference evidence="15 16" key="1">
    <citation type="submission" date="2024-01" db="EMBL/GenBank/DDBJ databases">
        <title>Seven novel Bacillus-like species.</title>
        <authorList>
            <person name="Liu G."/>
        </authorList>
    </citation>
    <scope>NUCLEOTIDE SEQUENCE [LARGE SCALE GENOMIC DNA]</scope>
    <source>
        <strain evidence="15 16">FJAT-53711</strain>
    </source>
</reference>
<proteinExistence type="inferred from homology"/>
<feature type="chain" id="PRO_5046080921" description="Membrane protein insertase YidC" evidence="13">
    <location>
        <begin position="31"/>
        <end position="267"/>
    </location>
</feature>
<evidence type="ECO:0000256" key="5">
    <source>
        <dbReference type="ARBA" id="ARBA00022729"/>
    </source>
</evidence>
<evidence type="ECO:0000256" key="6">
    <source>
        <dbReference type="ARBA" id="ARBA00022927"/>
    </source>
</evidence>
<feature type="signal peptide" evidence="13">
    <location>
        <begin position="1"/>
        <end position="30"/>
    </location>
</feature>
<evidence type="ECO:0000256" key="7">
    <source>
        <dbReference type="ARBA" id="ARBA00022989"/>
    </source>
</evidence>
<feature type="domain" description="Membrane insertase YidC/Oxa/ALB C-terminal" evidence="14">
    <location>
        <begin position="65"/>
        <end position="253"/>
    </location>
</feature>
<dbReference type="Proteomes" id="UP001367922">
    <property type="component" value="Unassembled WGS sequence"/>
</dbReference>